<evidence type="ECO:0000313" key="6">
    <source>
        <dbReference type="EMBL" id="MFA1612356.1"/>
    </source>
</evidence>
<keyword evidence="7" id="KW-1185">Reference proteome</keyword>
<accession>A0ABD5MK16</accession>
<dbReference type="EMBL" id="JBGNYA010000001">
    <property type="protein sequence ID" value="MFA1612356.1"/>
    <property type="molecule type" value="Genomic_DNA"/>
</dbReference>
<dbReference type="InterPro" id="IPR002735">
    <property type="entry name" value="Transl_init_fac_IF2/IF5_dom"/>
</dbReference>
<sequence length="202" mass="21833">MNYADSLDRAIDALPERNEEESRLDVPDPAGETDGAFTRLTNLGEIADALGRDAEHVHRNVQRELGTNGQFNGDRARYNGSFTVADFQAAIDEYVDEYVTCTECGLPDTRLVTEDGVDMLRCEACGAFRPVAKRAAKTQSSSGPAVEEGTTYELEITGTGRKGDGVAEKGKYTIFVSGAQEGQTVRALIERTSGTLAFARVV</sequence>
<dbReference type="Gene3D" id="3.30.30.170">
    <property type="match status" value="1"/>
</dbReference>
<dbReference type="Pfam" id="PF01873">
    <property type="entry name" value="eIF-5_eIF-2B"/>
    <property type="match status" value="1"/>
</dbReference>
<evidence type="ECO:0000256" key="2">
    <source>
        <dbReference type="ARBA" id="ARBA00022540"/>
    </source>
</evidence>
<evidence type="ECO:0000256" key="4">
    <source>
        <dbReference type="SAM" id="MobiDB-lite"/>
    </source>
</evidence>
<keyword evidence="2 6" id="KW-0396">Initiation factor</keyword>
<gene>
    <name evidence="6" type="ORF">OS889_15275</name>
</gene>
<dbReference type="AlphaFoldDB" id="A0ABD5MK16"/>
<dbReference type="RefSeq" id="WP_372391250.1">
    <property type="nucleotide sequence ID" value="NZ_JBGNYA010000001.1"/>
</dbReference>
<dbReference type="Gene3D" id="2.40.50.140">
    <property type="entry name" value="Nucleic acid-binding proteins"/>
    <property type="match status" value="1"/>
</dbReference>
<comment type="similarity">
    <text evidence="1">Belongs to the eIF-2-beta/eIF-5 family.</text>
</comment>
<dbReference type="PANTHER" id="PTHR23001:SF3">
    <property type="entry name" value="EUKARYOTIC TRANSLATION INITIATION FACTOR 2 SUBUNIT 2"/>
    <property type="match status" value="1"/>
</dbReference>
<dbReference type="Proteomes" id="UP001570511">
    <property type="component" value="Unassembled WGS sequence"/>
</dbReference>
<keyword evidence="3" id="KW-0648">Protein biosynthesis</keyword>
<dbReference type="SUPFAM" id="SSF75689">
    <property type="entry name" value="Zinc-binding domain of translation initiation factor 2 beta"/>
    <property type="match status" value="1"/>
</dbReference>
<dbReference type="Pfam" id="PF01938">
    <property type="entry name" value="TRAM"/>
    <property type="match status" value="1"/>
</dbReference>
<evidence type="ECO:0000313" key="7">
    <source>
        <dbReference type="Proteomes" id="UP001570511"/>
    </source>
</evidence>
<dbReference type="InterPro" id="IPR012340">
    <property type="entry name" value="NA-bd_OB-fold"/>
</dbReference>
<dbReference type="InterPro" id="IPR016189">
    <property type="entry name" value="Transl_init_fac_IF2/IF5_N"/>
</dbReference>
<reference evidence="6 7" key="1">
    <citation type="submission" date="2024-08" db="EMBL/GenBank/DDBJ databases">
        <title>Halobellus sp. MBLA0158 whole genome sequence.</title>
        <authorList>
            <person name="Hwang C.Y."/>
            <person name="Cho E.-S."/>
            <person name="Seo M.-J."/>
        </authorList>
    </citation>
    <scope>NUCLEOTIDE SEQUENCE [LARGE SCALE GENOMIC DNA]</scope>
    <source>
        <strain evidence="6 7">MBLA0158</strain>
    </source>
</reference>
<dbReference type="InterPro" id="IPR045196">
    <property type="entry name" value="IF2/IF5"/>
</dbReference>
<dbReference type="SUPFAM" id="SSF50249">
    <property type="entry name" value="Nucleic acid-binding proteins"/>
    <property type="match status" value="1"/>
</dbReference>
<dbReference type="SUPFAM" id="SSF100966">
    <property type="entry name" value="Translation initiation factor 2 beta, aIF2beta, N-terminal domain"/>
    <property type="match status" value="1"/>
</dbReference>
<dbReference type="PROSITE" id="PS50926">
    <property type="entry name" value="TRAM"/>
    <property type="match status" value="1"/>
</dbReference>
<protein>
    <submittedName>
        <fullName evidence="6">Translation initiation factor IF-2 subunit beta</fullName>
    </submittedName>
</protein>
<name>A0ABD5MK16_9EURY</name>
<organism evidence="6 7">
    <name type="scientific">Halobellus rubicundus</name>
    <dbReference type="NCBI Taxonomy" id="2996466"/>
    <lineage>
        <taxon>Archaea</taxon>
        <taxon>Methanobacteriati</taxon>
        <taxon>Methanobacteriota</taxon>
        <taxon>Stenosarchaea group</taxon>
        <taxon>Halobacteria</taxon>
        <taxon>Halobacteriales</taxon>
        <taxon>Haloferacaceae</taxon>
        <taxon>Halobellus</taxon>
    </lineage>
</organism>
<proteinExistence type="inferred from homology"/>
<dbReference type="NCBIfam" id="NF008993">
    <property type="entry name" value="PRK12336.1"/>
    <property type="match status" value="1"/>
</dbReference>
<comment type="caution">
    <text evidence="6">The sequence shown here is derived from an EMBL/GenBank/DDBJ whole genome shotgun (WGS) entry which is preliminary data.</text>
</comment>
<dbReference type="InterPro" id="IPR002792">
    <property type="entry name" value="TRAM_dom"/>
</dbReference>
<dbReference type="InterPro" id="IPR016190">
    <property type="entry name" value="Transl_init_fac_IF2/IF5_Zn-bd"/>
</dbReference>
<feature type="region of interest" description="Disordered" evidence="4">
    <location>
        <begin position="13"/>
        <end position="34"/>
    </location>
</feature>
<dbReference type="PANTHER" id="PTHR23001">
    <property type="entry name" value="EUKARYOTIC TRANSLATION INITIATION FACTOR"/>
    <property type="match status" value="1"/>
</dbReference>
<evidence type="ECO:0000259" key="5">
    <source>
        <dbReference type="PROSITE" id="PS50926"/>
    </source>
</evidence>
<evidence type="ECO:0000256" key="1">
    <source>
        <dbReference type="ARBA" id="ARBA00010397"/>
    </source>
</evidence>
<dbReference type="SMART" id="SM00653">
    <property type="entry name" value="eIF2B_5"/>
    <property type="match status" value="1"/>
</dbReference>
<dbReference type="GO" id="GO:0003743">
    <property type="term" value="F:translation initiation factor activity"/>
    <property type="evidence" value="ECO:0007669"/>
    <property type="project" value="UniProtKB-KW"/>
</dbReference>
<feature type="compositionally biased region" description="Basic and acidic residues" evidence="4">
    <location>
        <begin position="13"/>
        <end position="26"/>
    </location>
</feature>
<evidence type="ECO:0000256" key="3">
    <source>
        <dbReference type="ARBA" id="ARBA00022917"/>
    </source>
</evidence>
<feature type="domain" description="TRAM" evidence="5">
    <location>
        <begin position="145"/>
        <end position="202"/>
    </location>
</feature>